<keyword evidence="4" id="KW-1185">Reference proteome</keyword>
<protein>
    <recommendedName>
        <fullName evidence="2">Anti-CBASS protein Acb1-like N-terminal domain-containing protein</fullName>
    </recommendedName>
</protein>
<dbReference type="Pfam" id="PF06381">
    <property type="entry name" value="Phage_portal_3"/>
    <property type="match status" value="1"/>
</dbReference>
<accession>I4VMV0</accession>
<dbReference type="Proteomes" id="UP000004210">
    <property type="component" value="Unassembled WGS sequence"/>
</dbReference>
<feature type="region of interest" description="Disordered" evidence="1">
    <location>
        <begin position="436"/>
        <end position="476"/>
    </location>
</feature>
<dbReference type="AlphaFoldDB" id="I4VMV0"/>
<dbReference type="PATRIC" id="fig|1163408.3.peg.2520"/>
<sequence length="476" mass="53022">MSRRNRRSANKSAPAGEVQATPTGDSFANFAAKMGANASNLQGGATYDFTFRTRNYRQLEWMYRTSGILRKAIDIIPDDMTREGIELSSDADPDDHRKLTEAMNRMGLWDALGDGVRWARLYGGAVTVYLIDGQDMSQPLRLDSIRPGQFKGVYTMDRWQLTPALTEVVTEFGPELGKPLYYDVILDGSPLQGRRIHYTRLARFVGAELPFRQAYTEMGWGQSYIEQWFDRLIAFDSATTGAAQLIHKAHLRTLKIKQLREILAGPDQLKRGLYNQVEFMRVAQTIEGLTVLDGDDDFETNTYTFAGLDDLMNQFSQQFAAVTDIPMVRLFSQSPGGLNSTGDTDMEMHYSMIRQNQERKFRTPLAVLLDILHRSELGRPPEDGFGFDFNPLDPLSEAEGAEIFGKVATAIGSLSSGGILMRPTALKELQKASEITGYGSTITQEDIEDAENDPPTIPNAGPEDEPGLEGTKGTQR</sequence>
<dbReference type="OrthoDB" id="2019396at2"/>
<comment type="caution">
    <text evidence="3">The sequence shown here is derived from an EMBL/GenBank/DDBJ whole genome shotgun (WGS) entry which is preliminary data.</text>
</comment>
<gene>
    <name evidence="3" type="ORF">UU9_12358</name>
</gene>
<proteinExistence type="predicted"/>
<evidence type="ECO:0000313" key="4">
    <source>
        <dbReference type="Proteomes" id="UP000004210"/>
    </source>
</evidence>
<dbReference type="STRING" id="1163408.UU9_12358"/>
<dbReference type="InterPro" id="IPR024459">
    <property type="entry name" value="Acb1-like_N"/>
</dbReference>
<organism evidence="3 4">
    <name type="scientific">Rhodanobacter fulvus Jip2</name>
    <dbReference type="NCBI Taxonomy" id="1163408"/>
    <lineage>
        <taxon>Bacteria</taxon>
        <taxon>Pseudomonadati</taxon>
        <taxon>Pseudomonadota</taxon>
        <taxon>Gammaproteobacteria</taxon>
        <taxon>Lysobacterales</taxon>
        <taxon>Rhodanobacteraceae</taxon>
        <taxon>Rhodanobacter</taxon>
    </lineage>
</organism>
<dbReference type="eggNOG" id="COG3567">
    <property type="taxonomic scope" value="Bacteria"/>
</dbReference>
<evidence type="ECO:0000313" key="3">
    <source>
        <dbReference type="EMBL" id="EIL88541.1"/>
    </source>
</evidence>
<name>I4VMV0_9GAMM</name>
<reference evidence="3 4" key="1">
    <citation type="journal article" date="2012" name="J. Bacteriol.">
        <title>Genome sequences for six rhodanobacter strains, isolated from soils and the terrestrial subsurface, with variable denitrification capabilities.</title>
        <authorList>
            <person name="Kostka J.E."/>
            <person name="Green S.J."/>
            <person name="Rishishwar L."/>
            <person name="Prakash O."/>
            <person name="Katz L.S."/>
            <person name="Marino-Ramirez L."/>
            <person name="Jordan I.K."/>
            <person name="Munk C."/>
            <person name="Ivanova N."/>
            <person name="Mikhailova N."/>
            <person name="Watson D.B."/>
            <person name="Brown S.D."/>
            <person name="Palumbo A.V."/>
            <person name="Brooks S.C."/>
        </authorList>
    </citation>
    <scope>NUCLEOTIDE SEQUENCE [LARGE SCALE GENOMIC DNA]</scope>
    <source>
        <strain evidence="4">Jip2T</strain>
    </source>
</reference>
<dbReference type="RefSeq" id="WP_007082101.1">
    <property type="nucleotide sequence ID" value="NZ_AJXU01000051.1"/>
</dbReference>
<feature type="domain" description="Anti-CBASS protein Acb1-like N-terminal" evidence="2">
    <location>
        <begin position="58"/>
        <end position="411"/>
    </location>
</feature>
<dbReference type="EMBL" id="AJXU01000051">
    <property type="protein sequence ID" value="EIL88541.1"/>
    <property type="molecule type" value="Genomic_DNA"/>
</dbReference>
<evidence type="ECO:0000256" key="1">
    <source>
        <dbReference type="SAM" id="MobiDB-lite"/>
    </source>
</evidence>
<evidence type="ECO:0000259" key="2">
    <source>
        <dbReference type="Pfam" id="PF06381"/>
    </source>
</evidence>
<feature type="region of interest" description="Disordered" evidence="1">
    <location>
        <begin position="1"/>
        <end position="23"/>
    </location>
</feature>